<dbReference type="SUPFAM" id="SSF52151">
    <property type="entry name" value="FabD/lysophospholipase-like"/>
    <property type="match status" value="1"/>
</dbReference>
<dbReference type="eggNOG" id="COG4886">
    <property type="taxonomic scope" value="Bacteria"/>
</dbReference>
<reference evidence="6 7" key="1">
    <citation type="journal article" date="2010" name="J. Bacteriol.">
        <title>The genome of the amoeba symbiont 'Candidatus Amoebophilus asiaticus' reveals common mechanisms for host cell interaction among amoeba-associated bacteria.</title>
        <authorList>
            <person name="Schmitz-Esser S."/>
            <person name="Tischler P."/>
            <person name="Arnold R."/>
            <person name="Montanaro J."/>
            <person name="Wagner M."/>
            <person name="Rattei T."/>
            <person name="Horn M."/>
        </authorList>
    </citation>
    <scope>NUCLEOTIDE SEQUENCE [LARGE SCALE GENOMIC DNA]</scope>
    <source>
        <strain evidence="6 7">5a2</strain>
    </source>
</reference>
<dbReference type="PANTHER" id="PTHR32176">
    <property type="entry name" value="XYLOSE ISOMERASE"/>
    <property type="match status" value="1"/>
</dbReference>
<dbReference type="InterPro" id="IPR002641">
    <property type="entry name" value="PNPLA_dom"/>
</dbReference>
<name>B3ETA5_AMOA5</name>
<dbReference type="KEGG" id="aas:Aasi_1116"/>
<evidence type="ECO:0000313" key="6">
    <source>
        <dbReference type="EMBL" id="ACE06457.1"/>
    </source>
</evidence>
<dbReference type="Proteomes" id="UP000001227">
    <property type="component" value="Chromosome"/>
</dbReference>
<keyword evidence="7" id="KW-1185">Reference proteome</keyword>
<evidence type="ECO:0000259" key="5">
    <source>
        <dbReference type="PROSITE" id="PS51635"/>
    </source>
</evidence>
<dbReference type="eggNOG" id="COG3621">
    <property type="taxonomic scope" value="Bacteria"/>
</dbReference>
<keyword evidence="3" id="KW-0442">Lipid degradation</keyword>
<proteinExistence type="inferred from homology"/>
<feature type="region of interest" description="Disordered" evidence="4">
    <location>
        <begin position="1"/>
        <end position="43"/>
    </location>
</feature>
<protein>
    <recommendedName>
        <fullName evidence="5">PNPLA domain-containing protein</fullName>
    </recommendedName>
</protein>
<dbReference type="InterPro" id="IPR032675">
    <property type="entry name" value="LRR_dom_sf"/>
</dbReference>
<feature type="domain" description="PNPLA" evidence="5">
    <location>
        <begin position="54"/>
        <end position="264"/>
    </location>
</feature>
<feature type="short sequence motif" description="GXSXG" evidence="3">
    <location>
        <begin position="106"/>
        <end position="110"/>
    </location>
</feature>
<dbReference type="EMBL" id="CP001102">
    <property type="protein sequence ID" value="ACE06457.1"/>
    <property type="molecule type" value="Genomic_DNA"/>
</dbReference>
<feature type="active site" description="Proton acceptor" evidence="3">
    <location>
        <position position="250"/>
    </location>
</feature>
<dbReference type="GO" id="GO:0047372">
    <property type="term" value="F:monoacylglycerol lipase activity"/>
    <property type="evidence" value="ECO:0007669"/>
    <property type="project" value="TreeGrafter"/>
</dbReference>
<gene>
    <name evidence="6" type="ordered locus">Aasi_1116</name>
</gene>
<dbReference type="GO" id="GO:0016042">
    <property type="term" value="P:lipid catabolic process"/>
    <property type="evidence" value="ECO:0007669"/>
    <property type="project" value="UniProtKB-UniRule"/>
</dbReference>
<dbReference type="OrthoDB" id="9807112at2"/>
<evidence type="ECO:0000256" key="3">
    <source>
        <dbReference type="PROSITE-ProRule" id="PRU01161"/>
    </source>
</evidence>
<sequence>MKFEEAEEYRKPIEDKLRKRPKEIHEENEGKEASTSYTSASKSQTQKGPYRYILSLSGGGIRGVLEAYALSHIEKTLAAKILDYFTDPDAPAPTVRLGECFDLIVGTSTGGIISLAMRVLDPSTNRPLYDMETILEIYKDNGNKIFSATNVLKKKIRQALYHIYNPKAFESVLTDYFKEATLKDVMSPVLITAYDANKNKPYFLKSPEAKDDSSKNFYLKDVARATSAATTYFPPANIKSMDGTKYCFVDGGQASVNDPTFEAYKYAKDSLYKKSHFHIIFLGTGIVSQRKSLASAAQWGGLLMGAPAVINMLLASSGEAAEDNVRSMICERNNDTFTRLNFEIDHQALDEMDNATPENLDKLLNYAAKTIEEEKDGSLKIILDRLEEYYAQREYYVFHKLVKEVRNQLQNGNQKVNLSNAYLQKLAMPYVCERAIWEISHALSTLPLSMLTYLDLSGNKLIAKDRSLIYLKNLHSLTYLLLNDTDLTIDGLERLKEANLSLDILQARNNPALEQFIIGDNKVANMSTFFVFFDWSDEIWKSISRRAIAKAIKY</sequence>
<dbReference type="PROSITE" id="PS51635">
    <property type="entry name" value="PNPLA"/>
    <property type="match status" value="1"/>
</dbReference>
<dbReference type="Gene3D" id="3.80.10.10">
    <property type="entry name" value="Ribonuclease Inhibitor"/>
    <property type="match status" value="1"/>
</dbReference>
<dbReference type="STRING" id="452471.Aasi_1116"/>
<comment type="similarity">
    <text evidence="1">Belongs to the patatin family.</text>
</comment>
<feature type="compositionally biased region" description="Polar residues" evidence="4">
    <location>
        <begin position="33"/>
        <end position="43"/>
    </location>
</feature>
<dbReference type="Gene3D" id="3.40.1090.10">
    <property type="entry name" value="Cytosolic phospholipase A2 catalytic domain"/>
    <property type="match status" value="1"/>
</dbReference>
<evidence type="ECO:0000256" key="2">
    <source>
        <dbReference type="ARBA" id="ARBA00023098"/>
    </source>
</evidence>
<feature type="compositionally biased region" description="Basic and acidic residues" evidence="4">
    <location>
        <begin position="1"/>
        <end position="32"/>
    </location>
</feature>
<dbReference type="GO" id="GO:0004620">
    <property type="term" value="F:phospholipase activity"/>
    <property type="evidence" value="ECO:0007669"/>
    <property type="project" value="TreeGrafter"/>
</dbReference>
<dbReference type="RefSeq" id="WP_012473214.1">
    <property type="nucleotide sequence ID" value="NC_010830.1"/>
</dbReference>
<evidence type="ECO:0000256" key="1">
    <source>
        <dbReference type="ARBA" id="ARBA00010240"/>
    </source>
</evidence>
<evidence type="ECO:0000313" key="7">
    <source>
        <dbReference type="Proteomes" id="UP000001227"/>
    </source>
</evidence>
<dbReference type="SUPFAM" id="SSF52047">
    <property type="entry name" value="RNI-like"/>
    <property type="match status" value="1"/>
</dbReference>
<keyword evidence="2 3" id="KW-0443">Lipid metabolism</keyword>
<accession>B3ETA5</accession>
<dbReference type="HOGENOM" id="CLU_491480_0_0_10"/>
<feature type="short sequence motif" description="GXGXXG" evidence="3">
    <location>
        <begin position="58"/>
        <end position="63"/>
    </location>
</feature>
<organism evidence="6 7">
    <name type="scientific">Amoebophilus asiaticus (strain 5a2)</name>
    <dbReference type="NCBI Taxonomy" id="452471"/>
    <lineage>
        <taxon>Bacteria</taxon>
        <taxon>Pseudomonadati</taxon>
        <taxon>Bacteroidota</taxon>
        <taxon>Cytophagia</taxon>
        <taxon>Cytophagales</taxon>
        <taxon>Amoebophilaceae</taxon>
        <taxon>Candidatus Amoebophilus</taxon>
    </lineage>
</organism>
<dbReference type="Pfam" id="PF01734">
    <property type="entry name" value="Patatin"/>
    <property type="match status" value="1"/>
</dbReference>
<evidence type="ECO:0000256" key="4">
    <source>
        <dbReference type="SAM" id="MobiDB-lite"/>
    </source>
</evidence>
<keyword evidence="3" id="KW-0378">Hydrolase</keyword>
<dbReference type="AlphaFoldDB" id="B3ETA5"/>
<feature type="active site" description="Nucleophile" evidence="3">
    <location>
        <position position="108"/>
    </location>
</feature>
<dbReference type="InterPro" id="IPR016035">
    <property type="entry name" value="Acyl_Trfase/lysoPLipase"/>
</dbReference>
<feature type="short sequence motif" description="DGA/G" evidence="3">
    <location>
        <begin position="250"/>
        <end position="252"/>
    </location>
</feature>
<dbReference type="PANTHER" id="PTHR32176:SF92">
    <property type="entry name" value="XYLOSE ISOMERASE"/>
    <property type="match status" value="1"/>
</dbReference>